<dbReference type="Pfam" id="PF02310">
    <property type="entry name" value="B12-binding"/>
    <property type="match status" value="1"/>
</dbReference>
<dbReference type="KEGG" id="tbk:HF295_00545"/>
<dbReference type="InterPro" id="IPR036724">
    <property type="entry name" value="Cobalamin-bd_sf"/>
</dbReference>
<dbReference type="GO" id="GO:0046872">
    <property type="term" value="F:metal ion binding"/>
    <property type="evidence" value="ECO:0007669"/>
    <property type="project" value="InterPro"/>
</dbReference>
<accession>A0A7L6MZK8</accession>
<dbReference type="AlphaFoldDB" id="A0A7L6MZK8"/>
<organism evidence="2 3">
    <name type="scientific">Hujiaoplasma nucleasis</name>
    <dbReference type="NCBI Taxonomy" id="2725268"/>
    <lineage>
        <taxon>Bacteria</taxon>
        <taxon>Bacillati</taxon>
        <taxon>Mycoplasmatota</taxon>
        <taxon>Mollicutes</taxon>
        <taxon>Candidatus Izemoplasmatales</taxon>
        <taxon>Hujiaoplasmataceae</taxon>
        <taxon>Hujiaoplasma</taxon>
    </lineage>
</organism>
<proteinExistence type="predicted"/>
<reference evidence="2 3" key="1">
    <citation type="submission" date="2020-04" db="EMBL/GenBank/DDBJ databases">
        <authorList>
            <person name="Zheng R.K."/>
            <person name="Sun C.M."/>
        </authorList>
    </citation>
    <scope>NUCLEOTIDE SEQUENCE [LARGE SCALE GENOMIC DNA]</scope>
    <source>
        <strain evidence="3">zrk29</strain>
    </source>
</reference>
<name>A0A7L6MZK8_9MOLU</name>
<dbReference type="PROSITE" id="PS51332">
    <property type="entry name" value="B12_BINDING"/>
    <property type="match status" value="1"/>
</dbReference>
<feature type="domain" description="B12-binding" evidence="1">
    <location>
        <begin position="91"/>
        <end position="215"/>
    </location>
</feature>
<gene>
    <name evidence="2" type="ORF">HF295_00545</name>
</gene>
<dbReference type="InterPro" id="IPR006158">
    <property type="entry name" value="Cobalamin-bd"/>
</dbReference>
<dbReference type="SUPFAM" id="SSF52242">
    <property type="entry name" value="Cobalamin (vitamin B12)-binding domain"/>
    <property type="match status" value="1"/>
</dbReference>
<dbReference type="Gene3D" id="1.10.1240.10">
    <property type="entry name" value="Methionine synthase domain"/>
    <property type="match status" value="1"/>
</dbReference>
<dbReference type="RefSeq" id="WP_312031893.1">
    <property type="nucleotide sequence ID" value="NZ_CP051151.1"/>
</dbReference>
<dbReference type="CDD" id="cd02065">
    <property type="entry name" value="B12-binding_like"/>
    <property type="match status" value="1"/>
</dbReference>
<evidence type="ECO:0000313" key="3">
    <source>
        <dbReference type="Proteomes" id="UP000512167"/>
    </source>
</evidence>
<dbReference type="EMBL" id="CP051151">
    <property type="protein sequence ID" value="QLY39426.1"/>
    <property type="molecule type" value="Genomic_DNA"/>
</dbReference>
<dbReference type="Proteomes" id="UP000512167">
    <property type="component" value="Chromosome"/>
</dbReference>
<dbReference type="Gene3D" id="3.40.50.280">
    <property type="entry name" value="Cobalamin-binding domain"/>
    <property type="match status" value="1"/>
</dbReference>
<evidence type="ECO:0000259" key="1">
    <source>
        <dbReference type="PROSITE" id="PS51332"/>
    </source>
</evidence>
<dbReference type="GO" id="GO:0031419">
    <property type="term" value="F:cobalamin binding"/>
    <property type="evidence" value="ECO:0007669"/>
    <property type="project" value="InterPro"/>
</dbReference>
<sequence>MEKLINEFIAILDNEDKDKAILFIHKLLEESVSIIDIYEHFLIPALANYECNSEHEEICIWKEHTRTSIVRTILESTYPYLIKAKKAKNIDKFVVVACPQEEYHEIGAIISSNYFYLMGYKVKYIGANTPSFEIKSAIEIMKPDYLALSITNYYNLIQTKKLLEDIQNNHQNVKIILGGQAVMKYAKKSQIPHDFILNSLEDIKKFRGDENETRL</sequence>
<evidence type="ECO:0000313" key="2">
    <source>
        <dbReference type="EMBL" id="QLY39426.1"/>
    </source>
</evidence>
<keyword evidence="3" id="KW-1185">Reference proteome</keyword>
<protein>
    <submittedName>
        <fullName evidence="2">Cobalamin-binding protein</fullName>
    </submittedName>
</protein>
<dbReference type="InterPro" id="IPR036594">
    <property type="entry name" value="Meth_synthase_dom"/>
</dbReference>